<evidence type="ECO:0000313" key="2">
    <source>
        <dbReference type="Proteomes" id="UP001596233"/>
    </source>
</evidence>
<organism evidence="1 2">
    <name type="scientific">Paenibacillus septentrionalis</name>
    <dbReference type="NCBI Taxonomy" id="429342"/>
    <lineage>
        <taxon>Bacteria</taxon>
        <taxon>Bacillati</taxon>
        <taxon>Bacillota</taxon>
        <taxon>Bacilli</taxon>
        <taxon>Bacillales</taxon>
        <taxon>Paenibacillaceae</taxon>
        <taxon>Paenibacillus</taxon>
    </lineage>
</organism>
<sequence length="241" mass="27097">MQASQSSLKVFLLAGVKTSPSAFHALQQRLQQKLQEKGVTPDIELLFPYGEMERNLLLQLMEVRADLSSYAYNAGIGGRKVWNRIEPHASVQKLLMIGHSGGGVAAYQIARKIYEEKLPIDIKVIQIGSPKTRIIPPLREKVSYIHSIDENGKFKDPITKLGSWGGWTVRQDQLPIPQWDSKKYAPGRIIGVNTIGGHADYFRHMSPFTDELSTCNLDKTLLRIDSCLNEWLESATLNVVR</sequence>
<dbReference type="InterPro" id="IPR029058">
    <property type="entry name" value="AB_hydrolase_fold"/>
</dbReference>
<comment type="caution">
    <text evidence="1">The sequence shown here is derived from an EMBL/GenBank/DDBJ whole genome shotgun (WGS) entry which is preliminary data.</text>
</comment>
<accession>A0ABW1V6P9</accession>
<keyword evidence="2" id="KW-1185">Reference proteome</keyword>
<dbReference type="SUPFAM" id="SSF53474">
    <property type="entry name" value="alpha/beta-Hydrolases"/>
    <property type="match status" value="1"/>
</dbReference>
<evidence type="ECO:0008006" key="3">
    <source>
        <dbReference type="Google" id="ProtNLM"/>
    </source>
</evidence>
<dbReference type="Gene3D" id="3.40.50.1820">
    <property type="entry name" value="alpha/beta hydrolase"/>
    <property type="match status" value="1"/>
</dbReference>
<gene>
    <name evidence="1" type="ORF">ACFP56_13475</name>
</gene>
<dbReference type="EMBL" id="JBHSTE010000004">
    <property type="protein sequence ID" value="MFC6333633.1"/>
    <property type="molecule type" value="Genomic_DNA"/>
</dbReference>
<reference evidence="2" key="1">
    <citation type="journal article" date="2019" name="Int. J. Syst. Evol. Microbiol.">
        <title>The Global Catalogue of Microorganisms (GCM) 10K type strain sequencing project: providing services to taxonomists for standard genome sequencing and annotation.</title>
        <authorList>
            <consortium name="The Broad Institute Genomics Platform"/>
            <consortium name="The Broad Institute Genome Sequencing Center for Infectious Disease"/>
            <person name="Wu L."/>
            <person name="Ma J."/>
        </authorList>
    </citation>
    <scope>NUCLEOTIDE SEQUENCE [LARGE SCALE GENOMIC DNA]</scope>
    <source>
        <strain evidence="2">PCU 280</strain>
    </source>
</reference>
<name>A0ABW1V6P9_9BACL</name>
<dbReference type="RefSeq" id="WP_379235305.1">
    <property type="nucleotide sequence ID" value="NZ_JBHSTE010000004.1"/>
</dbReference>
<proteinExistence type="predicted"/>
<protein>
    <recommendedName>
        <fullName evidence="3">Fungal lipase-like domain-containing protein</fullName>
    </recommendedName>
</protein>
<dbReference type="Proteomes" id="UP001596233">
    <property type="component" value="Unassembled WGS sequence"/>
</dbReference>
<evidence type="ECO:0000313" key="1">
    <source>
        <dbReference type="EMBL" id="MFC6333633.1"/>
    </source>
</evidence>